<dbReference type="Gene3D" id="3.40.50.12780">
    <property type="entry name" value="N-terminal domain of ligase-like"/>
    <property type="match status" value="1"/>
</dbReference>
<dbReference type="InterPro" id="IPR045851">
    <property type="entry name" value="AMP-bd_C_sf"/>
</dbReference>
<comment type="caution">
    <text evidence="2">The sequence shown here is derived from an EMBL/GenBank/DDBJ whole genome shotgun (WGS) entry which is preliminary data.</text>
</comment>
<dbReference type="InterPro" id="IPR050237">
    <property type="entry name" value="ATP-dep_AMP-bd_enzyme"/>
</dbReference>
<dbReference type="SUPFAM" id="SSF56801">
    <property type="entry name" value="Acetyl-CoA synthetase-like"/>
    <property type="match status" value="1"/>
</dbReference>
<organism evidence="2 3">
    <name type="scientific">candidate division KSB3 bacterium</name>
    <dbReference type="NCBI Taxonomy" id="2044937"/>
    <lineage>
        <taxon>Bacteria</taxon>
        <taxon>candidate division KSB3</taxon>
    </lineage>
</organism>
<accession>A0A2G6KC92</accession>
<feature type="domain" description="AMP-dependent synthetase/ligase" evidence="1">
    <location>
        <begin position="11"/>
        <end position="397"/>
    </location>
</feature>
<dbReference type="EMBL" id="PDSK01000101">
    <property type="protein sequence ID" value="PIE33294.1"/>
    <property type="molecule type" value="Genomic_DNA"/>
</dbReference>
<proteinExistence type="predicted"/>
<dbReference type="PANTHER" id="PTHR43767">
    <property type="entry name" value="LONG-CHAIN-FATTY-ACID--COA LIGASE"/>
    <property type="match status" value="1"/>
</dbReference>
<dbReference type="PANTHER" id="PTHR43767:SF1">
    <property type="entry name" value="NONRIBOSOMAL PEPTIDE SYNTHASE PES1 (EUROFUNG)-RELATED"/>
    <property type="match status" value="1"/>
</dbReference>
<dbReference type="Gene3D" id="3.30.300.30">
    <property type="match status" value="1"/>
</dbReference>
<dbReference type="AlphaFoldDB" id="A0A2G6KC92"/>
<dbReference type="Pfam" id="PF00501">
    <property type="entry name" value="AMP-binding"/>
    <property type="match status" value="1"/>
</dbReference>
<dbReference type="InterPro" id="IPR000873">
    <property type="entry name" value="AMP-dep_synth/lig_dom"/>
</dbReference>
<gene>
    <name evidence="2" type="ORF">CSA56_12420</name>
</gene>
<reference evidence="2 3" key="1">
    <citation type="submission" date="2017-10" db="EMBL/GenBank/DDBJ databases">
        <title>Novel microbial diversity and functional potential in the marine mammal oral microbiome.</title>
        <authorList>
            <person name="Dudek N.K."/>
            <person name="Sun C.L."/>
            <person name="Burstein D."/>
            <person name="Kantor R.S."/>
            <person name="Aliaga Goltsman D.S."/>
            <person name="Bik E.M."/>
            <person name="Thomas B.C."/>
            <person name="Banfield J.F."/>
            <person name="Relman D.A."/>
        </authorList>
    </citation>
    <scope>NUCLEOTIDE SEQUENCE [LARGE SCALE GENOMIC DNA]</scope>
    <source>
        <strain evidence="2">DOLJORAL78_47_16</strain>
    </source>
</reference>
<name>A0A2G6KC92_9BACT</name>
<dbReference type="InterPro" id="IPR042099">
    <property type="entry name" value="ANL_N_sf"/>
</dbReference>
<dbReference type="GO" id="GO:0016878">
    <property type="term" value="F:acid-thiol ligase activity"/>
    <property type="evidence" value="ECO:0007669"/>
    <property type="project" value="UniProtKB-ARBA"/>
</dbReference>
<dbReference type="Proteomes" id="UP000230821">
    <property type="component" value="Unassembled WGS sequence"/>
</dbReference>
<dbReference type="NCBIfam" id="NF006754">
    <property type="entry name" value="PRK09274.1"/>
    <property type="match status" value="1"/>
</dbReference>
<evidence type="ECO:0000313" key="3">
    <source>
        <dbReference type="Proteomes" id="UP000230821"/>
    </source>
</evidence>
<sequence length="549" mass="59972">MKYNIAQALAEMAGRFPFRPAIIFPAGREKQGRAKYTQLSFSQLNALCDAYAHGLSKYGIQQGQRTLMMVTPGIEFIALSFALLKIGAVPVLIDPGMGRKAFLQCVTETEPTAMIGIPLAHILRTIFSQSFKGVTHAVTVGKRLFWNGVTLNELSSAQRGAFPAAPTTVDDEAAVAFTSGGTGIPKGVVYLHGIFRKQVEIMREEMGVREGEVHLSVMYIFALFNPALGVTTVIPDMDPRKTAEVNPAYLVESIETHGVTMSLGSPLIWRILADYCTEHALTLPSLKHVFMFGAAVMPDVVENFASVMPQGKVYTPYGATEALPLTMIGGEEILEDTGTQTEQGAGVCVGTPIGGLQVRIIPIRDEPISHWDGSLTLPTGNIGEIVVKGDVVTGQYLNRPQQTAEAKIPDGDGFWHRMGDLGYHDEKGRLWVCGRKAHRVETSFGLLLPVQCEAVFNRHPDVARSALVGIGEYGQQRPIILIEAKAGKAPKTENAKQTFVQELLALGKEHEHTKYIQDALFHPAFPVDVRHNTKIDRSALAEWAKHQLL</sequence>
<protein>
    <submittedName>
        <fullName evidence="2">Peptide synthase</fullName>
    </submittedName>
</protein>
<evidence type="ECO:0000313" key="2">
    <source>
        <dbReference type="EMBL" id="PIE33294.1"/>
    </source>
</evidence>
<evidence type="ECO:0000259" key="1">
    <source>
        <dbReference type="Pfam" id="PF00501"/>
    </source>
</evidence>